<dbReference type="PROSITE" id="PS51745">
    <property type="entry name" value="PB1"/>
    <property type="match status" value="1"/>
</dbReference>
<accession>A0A811R1R0</accession>
<comment type="function">
    <text evidence="1 10">Auxin response factors (ARFs) are transcriptional factors that bind specifically to the DNA sequence 5'-TGTCTC-3' found in the auxin-responsive promoter elements (AuxREs).</text>
</comment>
<evidence type="ECO:0000313" key="15">
    <source>
        <dbReference type="Proteomes" id="UP000604825"/>
    </source>
</evidence>
<dbReference type="PANTHER" id="PTHR31384:SF86">
    <property type="entry name" value="AUXIN RESPONSE FACTOR 10"/>
    <property type="match status" value="1"/>
</dbReference>
<keyword evidence="6 10" id="KW-0238">DNA-binding</keyword>
<reference evidence="14" key="1">
    <citation type="submission" date="2020-10" db="EMBL/GenBank/DDBJ databases">
        <authorList>
            <person name="Han B."/>
            <person name="Lu T."/>
            <person name="Zhao Q."/>
            <person name="Huang X."/>
            <person name="Zhao Y."/>
        </authorList>
    </citation>
    <scope>NUCLEOTIDE SEQUENCE</scope>
</reference>
<comment type="subunit">
    <text evidence="4 10">Homodimers and heterodimers.</text>
</comment>
<evidence type="ECO:0000256" key="11">
    <source>
        <dbReference type="SAM" id="MobiDB-lite"/>
    </source>
</evidence>
<evidence type="ECO:0000256" key="3">
    <source>
        <dbReference type="ARBA" id="ARBA00007853"/>
    </source>
</evidence>
<feature type="region of interest" description="Disordered" evidence="11">
    <location>
        <begin position="521"/>
        <end position="623"/>
    </location>
</feature>
<dbReference type="Pfam" id="PF06507">
    <property type="entry name" value="ARF_AD"/>
    <property type="match status" value="1"/>
</dbReference>
<gene>
    <name evidence="14" type="ORF">NCGR_LOCUS46346</name>
</gene>
<dbReference type="InterPro" id="IPR015300">
    <property type="entry name" value="DNA-bd_pseudobarrel_sf"/>
</dbReference>
<dbReference type="OrthoDB" id="621520at2759"/>
<evidence type="ECO:0000256" key="6">
    <source>
        <dbReference type="ARBA" id="ARBA00023125"/>
    </source>
</evidence>
<feature type="domain" description="PB1" evidence="13">
    <location>
        <begin position="639"/>
        <end position="719"/>
    </location>
</feature>
<dbReference type="Proteomes" id="UP000604825">
    <property type="component" value="Unassembled WGS sequence"/>
</dbReference>
<dbReference type="EMBL" id="CAJGYO010000012">
    <property type="protein sequence ID" value="CAD6263025.1"/>
    <property type="molecule type" value="Genomic_DNA"/>
</dbReference>
<dbReference type="GO" id="GO:0007389">
    <property type="term" value="P:pattern specification process"/>
    <property type="evidence" value="ECO:0007669"/>
    <property type="project" value="UniProtKB-ARBA"/>
</dbReference>
<dbReference type="PANTHER" id="PTHR31384">
    <property type="entry name" value="AUXIN RESPONSE FACTOR 4-RELATED"/>
    <property type="match status" value="1"/>
</dbReference>
<keyword evidence="15" id="KW-1185">Reference proteome</keyword>
<dbReference type="PROSITE" id="PS50863">
    <property type="entry name" value="B3"/>
    <property type="match status" value="1"/>
</dbReference>
<dbReference type="AlphaFoldDB" id="A0A811R1R0"/>
<dbReference type="InterPro" id="IPR044835">
    <property type="entry name" value="ARF_plant"/>
</dbReference>
<dbReference type="SMART" id="SM01019">
    <property type="entry name" value="B3"/>
    <property type="match status" value="1"/>
</dbReference>
<evidence type="ECO:0000256" key="7">
    <source>
        <dbReference type="ARBA" id="ARBA00023163"/>
    </source>
</evidence>
<dbReference type="FunFam" id="2.30.30.1040:FF:000002">
    <property type="entry name" value="Auxin response factor"/>
    <property type="match status" value="1"/>
</dbReference>
<dbReference type="FunFam" id="2.40.330.10:FF:000001">
    <property type="entry name" value="Auxin response factor"/>
    <property type="match status" value="1"/>
</dbReference>
<keyword evidence="9 10" id="KW-0927">Auxin signaling pathway</keyword>
<dbReference type="CDD" id="cd10017">
    <property type="entry name" value="B3_DNA"/>
    <property type="match status" value="1"/>
</dbReference>
<sequence>MPAAAACAHTRLGATMLTFAARMPTSPEPEAGRGAAAEPKGRDVHPQLWQACAGSMCAVPPVGADIYYFPQGHAEHAGAAAVDLRAAGVRVSPFVPCRVAAVRLMAEPDTDDIYARIRLVPLRPWEPVADVGDALTGSDGSSRGGAGDGNGQQPPPRQPRPLSFAKTLTPSDANNGGGFSVPRFCALSIFPQLDYSFDPPVQFVSARDVHGVEWTFRHIYRGTPRRHLLTTGWSNFVGNKNLRPGDSVVFVREEDGKLHIGLRRATRVFCSGGNAGSPGAAAAAGPSGGKVPAEDVVAAARLAAAGQPFEVVHYPRASAPEFVVRAAAVKESMQAPWCRGLRFKMAFETEDLSRISWFMGTVAGVEPADPARWPQSPWRLLQVTWDEPELLRNVNRVCPWRVELVSSMPSVPRFSPPPRKKPRTPPYTETLSERQQLFDPAFPFPPTHPLPLAPPLPAPNHDRNRHDLVPSFPVIPDSIAAAAAGIQGARHPQFAPFFPDLHLSDLQQSLLFCGIRRADHQAPPAPRIATDLKIGSPTPRSPSLKKGDDVKPPGIMLFGREIRTEEQMKSSNGSGVPISPRATSSGSSKPDCDDEKASNTSDRSRSDVSHGSPAKKNSPSSWRLWWSGDSSPSEFALEPGQCKVFVESDTLGRNLDLSALGSFEELCAHLSSMFGINNADLRSHMVYRTIAGEVKHVGDEPFSAFVKSARRITILSDAGSDNTGNR</sequence>
<feature type="region of interest" description="Disordered" evidence="11">
    <location>
        <begin position="130"/>
        <end position="169"/>
    </location>
</feature>
<evidence type="ECO:0000259" key="12">
    <source>
        <dbReference type="PROSITE" id="PS50863"/>
    </source>
</evidence>
<organism evidence="14 15">
    <name type="scientific">Miscanthus lutarioriparius</name>
    <dbReference type="NCBI Taxonomy" id="422564"/>
    <lineage>
        <taxon>Eukaryota</taxon>
        <taxon>Viridiplantae</taxon>
        <taxon>Streptophyta</taxon>
        <taxon>Embryophyta</taxon>
        <taxon>Tracheophyta</taxon>
        <taxon>Spermatophyta</taxon>
        <taxon>Magnoliopsida</taxon>
        <taxon>Liliopsida</taxon>
        <taxon>Poales</taxon>
        <taxon>Poaceae</taxon>
        <taxon>PACMAD clade</taxon>
        <taxon>Panicoideae</taxon>
        <taxon>Andropogonodae</taxon>
        <taxon>Andropogoneae</taxon>
        <taxon>Saccharinae</taxon>
        <taxon>Miscanthus</taxon>
    </lineage>
</organism>
<evidence type="ECO:0000256" key="10">
    <source>
        <dbReference type="RuleBase" id="RU004561"/>
    </source>
</evidence>
<comment type="subcellular location">
    <subcellularLocation>
        <location evidence="2 10">Nucleus</location>
    </subcellularLocation>
</comment>
<keyword evidence="7 10" id="KW-0804">Transcription</keyword>
<dbReference type="GO" id="GO:0051301">
    <property type="term" value="P:cell division"/>
    <property type="evidence" value="ECO:0007669"/>
    <property type="project" value="UniProtKB-ARBA"/>
</dbReference>
<protein>
    <recommendedName>
        <fullName evidence="10">Auxin response factor</fullName>
    </recommendedName>
</protein>
<evidence type="ECO:0000256" key="4">
    <source>
        <dbReference type="ARBA" id="ARBA00011726"/>
    </source>
</evidence>
<dbReference type="GO" id="GO:0009734">
    <property type="term" value="P:auxin-activated signaling pathway"/>
    <property type="evidence" value="ECO:0007669"/>
    <property type="project" value="UniProtKB-KW"/>
</dbReference>
<dbReference type="GO" id="GO:0006355">
    <property type="term" value="P:regulation of DNA-templated transcription"/>
    <property type="evidence" value="ECO:0007669"/>
    <property type="project" value="InterPro"/>
</dbReference>
<keyword evidence="8 10" id="KW-0539">Nucleus</keyword>
<dbReference type="GO" id="GO:0005634">
    <property type="term" value="C:nucleus"/>
    <property type="evidence" value="ECO:0007669"/>
    <property type="project" value="UniProtKB-SubCell"/>
</dbReference>
<dbReference type="SUPFAM" id="SSF101936">
    <property type="entry name" value="DNA-binding pseudobarrel domain"/>
    <property type="match status" value="1"/>
</dbReference>
<feature type="domain" description="TF-B3" evidence="12">
    <location>
        <begin position="164"/>
        <end position="266"/>
    </location>
</feature>
<dbReference type="Gene3D" id="3.10.20.90">
    <property type="entry name" value="Phosphatidylinositol 3-kinase Catalytic Subunit, Chain A, domain 1"/>
    <property type="match status" value="1"/>
</dbReference>
<evidence type="ECO:0000256" key="9">
    <source>
        <dbReference type="ARBA" id="ARBA00023294"/>
    </source>
</evidence>
<proteinExistence type="inferred from homology"/>
<dbReference type="InterPro" id="IPR053793">
    <property type="entry name" value="PB1-like"/>
</dbReference>
<dbReference type="GO" id="GO:0003677">
    <property type="term" value="F:DNA binding"/>
    <property type="evidence" value="ECO:0007669"/>
    <property type="project" value="UniProtKB-KW"/>
</dbReference>
<dbReference type="Gene3D" id="2.40.330.10">
    <property type="entry name" value="DNA-binding pseudobarrel domain"/>
    <property type="match status" value="1"/>
</dbReference>
<dbReference type="Pfam" id="PF02362">
    <property type="entry name" value="B3"/>
    <property type="match status" value="1"/>
</dbReference>
<dbReference type="InterPro" id="IPR003340">
    <property type="entry name" value="B3_DNA-bd"/>
</dbReference>
<dbReference type="Gene3D" id="2.30.30.1040">
    <property type="match status" value="1"/>
</dbReference>
<name>A0A811R1R0_9POAL</name>
<comment type="similarity">
    <text evidence="3 10">Belongs to the ARF family.</text>
</comment>
<dbReference type="GO" id="GO:0048829">
    <property type="term" value="P:root cap development"/>
    <property type="evidence" value="ECO:0007669"/>
    <property type="project" value="UniProtKB-ARBA"/>
</dbReference>
<evidence type="ECO:0000313" key="14">
    <source>
        <dbReference type="EMBL" id="CAD6263025.1"/>
    </source>
</evidence>
<evidence type="ECO:0000256" key="1">
    <source>
        <dbReference type="ARBA" id="ARBA00003182"/>
    </source>
</evidence>
<keyword evidence="5 10" id="KW-0805">Transcription regulation</keyword>
<comment type="caution">
    <text evidence="14">The sequence shown here is derived from an EMBL/GenBank/DDBJ whole genome shotgun (WGS) entry which is preliminary data.</text>
</comment>
<dbReference type="InterPro" id="IPR010525">
    <property type="entry name" value="ARF_dom"/>
</dbReference>
<evidence type="ECO:0000256" key="8">
    <source>
        <dbReference type="ARBA" id="ARBA00023242"/>
    </source>
</evidence>
<evidence type="ECO:0000259" key="13">
    <source>
        <dbReference type="PROSITE" id="PS51745"/>
    </source>
</evidence>
<evidence type="ECO:0000256" key="5">
    <source>
        <dbReference type="ARBA" id="ARBA00023015"/>
    </source>
</evidence>
<evidence type="ECO:0000256" key="2">
    <source>
        <dbReference type="ARBA" id="ARBA00004123"/>
    </source>
</evidence>